<feature type="compositionally biased region" description="Low complexity" evidence="14">
    <location>
        <begin position="20"/>
        <end position="40"/>
    </location>
</feature>
<feature type="transmembrane region" description="Helical" evidence="15">
    <location>
        <begin position="210"/>
        <end position="231"/>
    </location>
</feature>
<keyword evidence="17" id="KW-1185">Reference proteome</keyword>
<feature type="compositionally biased region" description="Basic and acidic residues" evidence="14">
    <location>
        <begin position="74"/>
        <end position="84"/>
    </location>
</feature>
<dbReference type="GO" id="GO:0004497">
    <property type="term" value="F:monooxygenase activity"/>
    <property type="evidence" value="ECO:0007669"/>
    <property type="project" value="UniProtKB-KW"/>
</dbReference>
<evidence type="ECO:0000256" key="14">
    <source>
        <dbReference type="SAM" id="MobiDB-lite"/>
    </source>
</evidence>
<name>A0AAP0F5S3_9MAGN</name>
<evidence type="ECO:0000256" key="13">
    <source>
        <dbReference type="SAM" id="Coils"/>
    </source>
</evidence>
<organism evidence="16 17">
    <name type="scientific">Stephania japonica</name>
    <dbReference type="NCBI Taxonomy" id="461633"/>
    <lineage>
        <taxon>Eukaryota</taxon>
        <taxon>Viridiplantae</taxon>
        <taxon>Streptophyta</taxon>
        <taxon>Embryophyta</taxon>
        <taxon>Tracheophyta</taxon>
        <taxon>Spermatophyta</taxon>
        <taxon>Magnoliopsida</taxon>
        <taxon>Ranunculales</taxon>
        <taxon>Menispermaceae</taxon>
        <taxon>Menispermoideae</taxon>
        <taxon>Cissampelideae</taxon>
        <taxon>Stephania</taxon>
    </lineage>
</organism>
<feature type="transmembrane region" description="Helical" evidence="15">
    <location>
        <begin position="170"/>
        <end position="198"/>
    </location>
</feature>
<evidence type="ECO:0000256" key="6">
    <source>
        <dbReference type="ARBA" id="ARBA00022692"/>
    </source>
</evidence>
<comment type="subcellular location">
    <subcellularLocation>
        <location evidence="2">Membrane</location>
        <topology evidence="2">Single-pass membrane protein</topology>
    </subcellularLocation>
</comment>
<feature type="compositionally biased region" description="Polar residues" evidence="14">
    <location>
        <begin position="717"/>
        <end position="728"/>
    </location>
</feature>
<accession>A0AAP0F5S3</accession>
<dbReference type="InterPro" id="IPR036396">
    <property type="entry name" value="Cyt_P450_sf"/>
</dbReference>
<feature type="compositionally biased region" description="Basic and acidic residues" evidence="14">
    <location>
        <begin position="1"/>
        <end position="14"/>
    </location>
</feature>
<evidence type="ECO:0000256" key="1">
    <source>
        <dbReference type="ARBA" id="ARBA00001971"/>
    </source>
</evidence>
<comment type="caution">
    <text evidence="16">The sequence shown here is derived from an EMBL/GenBank/DDBJ whole genome shotgun (WGS) entry which is preliminary data.</text>
</comment>
<keyword evidence="4" id="KW-0349">Heme</keyword>
<keyword evidence="5" id="KW-0808">Transferase</keyword>
<dbReference type="InterPro" id="IPR002401">
    <property type="entry name" value="Cyt_P450_E_grp-I"/>
</dbReference>
<evidence type="ECO:0000256" key="12">
    <source>
        <dbReference type="ARBA" id="ARBA00023136"/>
    </source>
</evidence>
<dbReference type="GO" id="GO:0020037">
    <property type="term" value="F:heme binding"/>
    <property type="evidence" value="ECO:0007669"/>
    <property type="project" value="InterPro"/>
</dbReference>
<dbReference type="Proteomes" id="UP001417504">
    <property type="component" value="Unassembled WGS sequence"/>
</dbReference>
<feature type="coiled-coil region" evidence="13">
    <location>
        <begin position="673"/>
        <end position="703"/>
    </location>
</feature>
<evidence type="ECO:0000256" key="10">
    <source>
        <dbReference type="ARBA" id="ARBA00023004"/>
    </source>
</evidence>
<evidence type="ECO:0000256" key="5">
    <source>
        <dbReference type="ARBA" id="ARBA00022676"/>
    </source>
</evidence>
<dbReference type="AlphaFoldDB" id="A0AAP0F5S3"/>
<dbReference type="InterPro" id="IPR001128">
    <property type="entry name" value="Cyt_P450"/>
</dbReference>
<keyword evidence="6 15" id="KW-0812">Transmembrane</keyword>
<dbReference type="PRINTS" id="PR00463">
    <property type="entry name" value="EP450I"/>
</dbReference>
<evidence type="ECO:0000313" key="16">
    <source>
        <dbReference type="EMBL" id="KAK9103083.1"/>
    </source>
</evidence>
<feature type="transmembrane region" description="Helical" evidence="15">
    <location>
        <begin position="301"/>
        <end position="320"/>
    </location>
</feature>
<feature type="compositionally biased region" description="Basic and acidic residues" evidence="14">
    <location>
        <begin position="794"/>
        <end position="807"/>
    </location>
</feature>
<dbReference type="SUPFAM" id="SSF53448">
    <property type="entry name" value="Nucleotide-diphospho-sugar transferases"/>
    <property type="match status" value="1"/>
</dbReference>
<keyword evidence="13" id="KW-0175">Coiled coil</keyword>
<evidence type="ECO:0000256" key="2">
    <source>
        <dbReference type="ARBA" id="ARBA00004167"/>
    </source>
</evidence>
<dbReference type="Pfam" id="PF01501">
    <property type="entry name" value="Glyco_transf_8"/>
    <property type="match status" value="1"/>
</dbReference>
<dbReference type="SUPFAM" id="SSF48264">
    <property type="entry name" value="Cytochrome P450"/>
    <property type="match status" value="1"/>
</dbReference>
<feature type="region of interest" description="Disordered" evidence="14">
    <location>
        <begin position="791"/>
        <end position="817"/>
    </location>
</feature>
<feature type="region of interest" description="Disordered" evidence="14">
    <location>
        <begin position="125"/>
        <end position="153"/>
    </location>
</feature>
<comment type="similarity">
    <text evidence="3">Belongs to the cytochrome P450 family.</text>
</comment>
<evidence type="ECO:0000313" key="17">
    <source>
        <dbReference type="Proteomes" id="UP001417504"/>
    </source>
</evidence>
<comment type="cofactor">
    <cofactor evidence="1">
        <name>heme</name>
        <dbReference type="ChEBI" id="CHEBI:30413"/>
    </cofactor>
</comment>
<dbReference type="GO" id="GO:0016705">
    <property type="term" value="F:oxidoreductase activity, acting on paired donors, with incorporation or reduction of molecular oxygen"/>
    <property type="evidence" value="ECO:0007669"/>
    <property type="project" value="InterPro"/>
</dbReference>
<keyword evidence="7" id="KW-0479">Metal-binding</keyword>
<dbReference type="Pfam" id="PF00067">
    <property type="entry name" value="p450"/>
    <property type="match status" value="1"/>
</dbReference>
<evidence type="ECO:0000256" key="3">
    <source>
        <dbReference type="ARBA" id="ARBA00010617"/>
    </source>
</evidence>
<dbReference type="PANTHER" id="PTHR47953:SF19">
    <property type="entry name" value="OS06G0641600 PROTEIN"/>
    <property type="match status" value="1"/>
</dbReference>
<dbReference type="GO" id="GO:0016020">
    <property type="term" value="C:membrane"/>
    <property type="evidence" value="ECO:0007669"/>
    <property type="project" value="UniProtKB-SubCell"/>
</dbReference>
<keyword evidence="8 15" id="KW-1133">Transmembrane helix</keyword>
<reference evidence="16 17" key="1">
    <citation type="submission" date="2024-01" db="EMBL/GenBank/DDBJ databases">
        <title>Genome assemblies of Stephania.</title>
        <authorList>
            <person name="Yang L."/>
        </authorList>
    </citation>
    <scope>NUCLEOTIDE SEQUENCE [LARGE SCALE GENOMIC DNA]</scope>
    <source>
        <strain evidence="16">QJT</strain>
        <tissue evidence="16">Leaf</tissue>
    </source>
</reference>
<feature type="compositionally biased region" description="Polar residues" evidence="14">
    <location>
        <begin position="808"/>
        <end position="817"/>
    </location>
</feature>
<feature type="compositionally biased region" description="Polar residues" evidence="14">
    <location>
        <begin position="125"/>
        <end position="152"/>
    </location>
</feature>
<keyword evidence="9" id="KW-0560">Oxidoreductase</keyword>
<dbReference type="Gene3D" id="1.10.630.10">
    <property type="entry name" value="Cytochrome P450"/>
    <property type="match status" value="1"/>
</dbReference>
<gene>
    <name evidence="16" type="ORF">Sjap_020337</name>
</gene>
<dbReference type="EMBL" id="JBBNAE010000008">
    <property type="protein sequence ID" value="KAK9103083.1"/>
    <property type="molecule type" value="Genomic_DNA"/>
</dbReference>
<keyword evidence="11" id="KW-0503">Monooxygenase</keyword>
<dbReference type="InterPro" id="IPR002495">
    <property type="entry name" value="Glyco_trans_8"/>
</dbReference>
<feature type="transmembrane region" description="Helical" evidence="15">
    <location>
        <begin position="340"/>
        <end position="358"/>
    </location>
</feature>
<feature type="transmembrane region" description="Helical" evidence="15">
    <location>
        <begin position="450"/>
        <end position="474"/>
    </location>
</feature>
<feature type="region of interest" description="Disordered" evidence="14">
    <location>
        <begin position="1"/>
        <end position="108"/>
    </location>
</feature>
<keyword evidence="10" id="KW-0408">Iron</keyword>
<dbReference type="InterPro" id="IPR052306">
    <property type="entry name" value="CYP450_71D"/>
</dbReference>
<sequence length="854" mass="95443">MKKTQLGEEVEKPLSNKLPTTQSKESNTSSSTSTASPSKTVNETKQVKPRRQHKRSKTNEKSPSKQLQEYTNSSKERRSGKESRVNTCIRSTFTPRNPSPVSSLPTTTQAAATCTDQVVFHQGTTTNSLSAGNSNADPPFNNSEVASHQPADNTPALISPDEYHLKVVKAWSAAAVASSFLATILCSFTCGTAAFAYFTSSVPMATEDKCSLLAFLGIVLCVITYISIRSLSLSAGTHSKFLISLTGSETAGSVIIVFANKWIFTGMDLWFSSHHSGREALRELIYTQKEKEKQSISSPKIILPLLFLITGTHLFFLREWALVDAFHSSYGEAKFNAKSVIVMALFFALTTPVGVAKLKDEWIIDISKDNIKAIMMDMFLAGTDTTTTAIEWAMAELLKSPNTMKKAQEEVRLHPSGKKDELALEILRIAVPAALALTDDPIASLINTAFIGHLALFFGGVLGLLQAIFLITTAKPLLQFMGMKSDEDDVERRWQQEKGKDKVQWIDMYAKCGSLDDMSLFKMLTSSSTYWSIDNSVLMFLDNGLLMCTVAMGRRLGIDEPQLMKLMRAEIYPLQYLYVREYFAVCYACLCTDQYHYWHNMVSIAIALVFGYNPSISMDEINSAAVIHYNGNMKPWLDIALNQFWPFWTKYVDYEMEFVPDSVVLSGDDSKQLDEEIRRRIELEAEERKLKETLEYQRKIENEAKQKHLAEQHKKSGSGTLENATAGLSNVDPKSDACDVDLNGQFLHYKQVSRVTENGKHTPWVSTTEVLISFDAQETELDQSTKFSGLHDSLTTKEEQQIKEEGSTKTPDPSATPASKLVRIHCVGAIAVAMEHPLGRCYLHYNRRHQHLRI</sequence>
<evidence type="ECO:0000256" key="15">
    <source>
        <dbReference type="SAM" id="Phobius"/>
    </source>
</evidence>
<dbReference type="InterPro" id="IPR029044">
    <property type="entry name" value="Nucleotide-diphossugar_trans"/>
</dbReference>
<dbReference type="GO" id="GO:0016757">
    <property type="term" value="F:glycosyltransferase activity"/>
    <property type="evidence" value="ECO:0007669"/>
    <property type="project" value="UniProtKB-KW"/>
</dbReference>
<evidence type="ECO:0000256" key="8">
    <source>
        <dbReference type="ARBA" id="ARBA00022989"/>
    </source>
</evidence>
<dbReference type="GO" id="GO:0005506">
    <property type="term" value="F:iron ion binding"/>
    <property type="evidence" value="ECO:0007669"/>
    <property type="project" value="InterPro"/>
</dbReference>
<keyword evidence="5" id="KW-0328">Glycosyltransferase</keyword>
<feature type="compositionally biased region" description="Polar residues" evidence="14">
    <location>
        <begin position="85"/>
        <end position="105"/>
    </location>
</feature>
<feature type="region of interest" description="Disordered" evidence="14">
    <location>
        <begin position="706"/>
        <end position="728"/>
    </location>
</feature>
<protein>
    <submittedName>
        <fullName evidence="16">Uncharacterized protein</fullName>
    </submittedName>
</protein>
<evidence type="ECO:0000256" key="4">
    <source>
        <dbReference type="ARBA" id="ARBA00022617"/>
    </source>
</evidence>
<dbReference type="PANTHER" id="PTHR47953">
    <property type="entry name" value="OS08G0105600 PROTEIN"/>
    <property type="match status" value="1"/>
</dbReference>
<dbReference type="GO" id="GO:0044550">
    <property type="term" value="P:secondary metabolite biosynthetic process"/>
    <property type="evidence" value="ECO:0007669"/>
    <property type="project" value="UniProtKB-ARBA"/>
</dbReference>
<evidence type="ECO:0000256" key="7">
    <source>
        <dbReference type="ARBA" id="ARBA00022723"/>
    </source>
</evidence>
<proteinExistence type="inferred from homology"/>
<evidence type="ECO:0000256" key="9">
    <source>
        <dbReference type="ARBA" id="ARBA00023002"/>
    </source>
</evidence>
<feature type="compositionally biased region" description="Basic residues" evidence="14">
    <location>
        <begin position="47"/>
        <end position="56"/>
    </location>
</feature>
<evidence type="ECO:0000256" key="11">
    <source>
        <dbReference type="ARBA" id="ARBA00023033"/>
    </source>
</evidence>
<keyword evidence="12 15" id="KW-0472">Membrane</keyword>